<dbReference type="EMBL" id="SOBG01000009">
    <property type="protein sequence ID" value="TDT67891.1"/>
    <property type="molecule type" value="Genomic_DNA"/>
</dbReference>
<comment type="caution">
    <text evidence="1">The sequence shown here is derived from an EMBL/GenBank/DDBJ whole genome shotgun (WGS) entry which is preliminary data.</text>
</comment>
<sequence length="179" mass="21612">MKKIFIKGLFFVVLIFIGISIDKYLNNNYEKEKNEKKLLFQEKVIPIEKIDINIATKEEFLEKGISLSKYEKIKEYIEIVGGIEKIDNLITIKGFGKKTIEILKEKFYTKRNIKRKKIYINKATEKELLYFGFTKKEIEKIKKYKKENKMVYSNLDLLKILEKDRYIQFKDYILYTKYN</sequence>
<gene>
    <name evidence="1" type="ORF">EV215_1896</name>
</gene>
<keyword evidence="2" id="KW-1185">Reference proteome</keyword>
<dbReference type="SUPFAM" id="SSF47781">
    <property type="entry name" value="RuvA domain 2-like"/>
    <property type="match status" value="2"/>
</dbReference>
<reference evidence="1 2" key="1">
    <citation type="submission" date="2019-03" db="EMBL/GenBank/DDBJ databases">
        <title>Genomic Encyclopedia of Type Strains, Phase IV (KMG-IV): sequencing the most valuable type-strain genomes for metagenomic binning, comparative biology and taxonomic classification.</title>
        <authorList>
            <person name="Goeker M."/>
        </authorList>
    </citation>
    <scope>NUCLEOTIDE SEQUENCE [LARGE SCALE GENOMIC DNA]</scope>
    <source>
        <strain evidence="1 2">DSM 100055</strain>
    </source>
</reference>
<protein>
    <submittedName>
        <fullName evidence="1">Competence protein ComEA</fullName>
    </submittedName>
</protein>
<organism evidence="1 2">
    <name type="scientific">Hypnocyclicus thermotrophus</name>
    <dbReference type="NCBI Taxonomy" id="1627895"/>
    <lineage>
        <taxon>Bacteria</taxon>
        <taxon>Fusobacteriati</taxon>
        <taxon>Fusobacteriota</taxon>
        <taxon>Fusobacteriia</taxon>
        <taxon>Fusobacteriales</taxon>
        <taxon>Fusobacteriaceae</taxon>
        <taxon>Hypnocyclicus</taxon>
    </lineage>
</organism>
<dbReference type="InterPro" id="IPR010994">
    <property type="entry name" value="RuvA_2-like"/>
</dbReference>
<dbReference type="AlphaFoldDB" id="A0AA46I4U6"/>
<proteinExistence type="predicted"/>
<dbReference type="RefSeq" id="WP_134113756.1">
    <property type="nucleotide sequence ID" value="NZ_SOBG01000009.1"/>
</dbReference>
<evidence type="ECO:0000313" key="2">
    <source>
        <dbReference type="Proteomes" id="UP000294678"/>
    </source>
</evidence>
<accession>A0AA46I4U6</accession>
<name>A0AA46I4U6_9FUSO</name>
<dbReference type="Proteomes" id="UP000294678">
    <property type="component" value="Unassembled WGS sequence"/>
</dbReference>
<evidence type="ECO:0000313" key="1">
    <source>
        <dbReference type="EMBL" id="TDT67891.1"/>
    </source>
</evidence>